<dbReference type="AlphaFoldDB" id="A0A3M7SZA7"/>
<organism evidence="2 3">
    <name type="scientific">Brachionus plicatilis</name>
    <name type="common">Marine rotifer</name>
    <name type="synonym">Brachionus muelleri</name>
    <dbReference type="NCBI Taxonomy" id="10195"/>
    <lineage>
        <taxon>Eukaryota</taxon>
        <taxon>Metazoa</taxon>
        <taxon>Spiralia</taxon>
        <taxon>Gnathifera</taxon>
        <taxon>Rotifera</taxon>
        <taxon>Eurotatoria</taxon>
        <taxon>Monogononta</taxon>
        <taxon>Pseudotrocha</taxon>
        <taxon>Ploima</taxon>
        <taxon>Brachionidae</taxon>
        <taxon>Brachionus</taxon>
    </lineage>
</organism>
<keyword evidence="3" id="KW-1185">Reference proteome</keyword>
<reference evidence="2 3" key="1">
    <citation type="journal article" date="2018" name="Sci. Rep.">
        <title>Genomic signatures of local adaptation to the degree of environmental predictability in rotifers.</title>
        <authorList>
            <person name="Franch-Gras L."/>
            <person name="Hahn C."/>
            <person name="Garcia-Roger E.M."/>
            <person name="Carmona M.J."/>
            <person name="Serra M."/>
            <person name="Gomez A."/>
        </authorList>
    </citation>
    <scope>NUCLEOTIDE SEQUENCE [LARGE SCALE GENOMIC DNA]</scope>
    <source>
        <strain evidence="2">HYR1</strain>
    </source>
</reference>
<accession>A0A3M7SZA7</accession>
<dbReference type="EMBL" id="REGN01000561">
    <property type="protein sequence ID" value="RNA41057.1"/>
    <property type="molecule type" value="Genomic_DNA"/>
</dbReference>
<gene>
    <name evidence="2" type="ORF">BpHYR1_035056</name>
</gene>
<evidence type="ECO:0000256" key="1">
    <source>
        <dbReference type="SAM" id="Phobius"/>
    </source>
</evidence>
<sequence>MALQVEDENLKIDLKLKTYEIKIERSIPKLPKDAKEASDGAAVNELENDGYSAGKAVANDGNWDGAANWALIAFSPTSSIFPSLMYFLFKSKNMGEKCILLLISIKFKKIDLVFCFIMLLCFNHFNSEKKIHLIYFPEMILEIEVSHWGNKIGHMN</sequence>
<keyword evidence="1" id="KW-0812">Transmembrane</keyword>
<protein>
    <submittedName>
        <fullName evidence="2">Uncharacterized protein</fullName>
    </submittedName>
</protein>
<evidence type="ECO:0000313" key="3">
    <source>
        <dbReference type="Proteomes" id="UP000276133"/>
    </source>
</evidence>
<keyword evidence="1" id="KW-1133">Transmembrane helix</keyword>
<evidence type="ECO:0000313" key="2">
    <source>
        <dbReference type="EMBL" id="RNA41057.1"/>
    </source>
</evidence>
<proteinExistence type="predicted"/>
<dbReference type="Proteomes" id="UP000276133">
    <property type="component" value="Unassembled WGS sequence"/>
</dbReference>
<comment type="caution">
    <text evidence="2">The sequence shown here is derived from an EMBL/GenBank/DDBJ whole genome shotgun (WGS) entry which is preliminary data.</text>
</comment>
<feature type="transmembrane region" description="Helical" evidence="1">
    <location>
        <begin position="69"/>
        <end position="89"/>
    </location>
</feature>
<keyword evidence="1" id="KW-0472">Membrane</keyword>
<name>A0A3M7SZA7_BRAPC</name>